<keyword evidence="5" id="KW-0540">Nuclease</keyword>
<dbReference type="Pfam" id="PF01420">
    <property type="entry name" value="Methylase_S"/>
    <property type="match status" value="1"/>
</dbReference>
<dbReference type="InterPro" id="IPR000055">
    <property type="entry name" value="Restrct_endonuc_typeI_TRD"/>
</dbReference>
<evidence type="ECO:0000256" key="2">
    <source>
        <dbReference type="ARBA" id="ARBA00022747"/>
    </source>
</evidence>
<dbReference type="Proteomes" id="UP000625551">
    <property type="component" value="Unassembled WGS sequence"/>
</dbReference>
<evidence type="ECO:0000256" key="3">
    <source>
        <dbReference type="ARBA" id="ARBA00023125"/>
    </source>
</evidence>
<dbReference type="Gene3D" id="3.90.220.20">
    <property type="entry name" value="DNA methylase specificity domains"/>
    <property type="match status" value="1"/>
</dbReference>
<organism evidence="5 6">
    <name type="scientific">Pontibacter aquaedesilientis</name>
    <dbReference type="NCBI Taxonomy" id="2766980"/>
    <lineage>
        <taxon>Bacteria</taxon>
        <taxon>Pseudomonadati</taxon>
        <taxon>Bacteroidota</taxon>
        <taxon>Cytophagia</taxon>
        <taxon>Cytophagales</taxon>
        <taxon>Hymenobacteraceae</taxon>
        <taxon>Pontibacter</taxon>
    </lineage>
</organism>
<dbReference type="RefSeq" id="WP_191182906.1">
    <property type="nucleotide sequence ID" value="NZ_JACXAJ010000002.1"/>
</dbReference>
<dbReference type="PANTHER" id="PTHR30408">
    <property type="entry name" value="TYPE-1 RESTRICTION ENZYME ECOKI SPECIFICITY PROTEIN"/>
    <property type="match status" value="1"/>
</dbReference>
<dbReference type="InterPro" id="IPR044946">
    <property type="entry name" value="Restrct_endonuc_typeI_TRD_sf"/>
</dbReference>
<comment type="similarity">
    <text evidence="1">Belongs to the type-I restriction system S methylase family.</text>
</comment>
<keyword evidence="5" id="KW-0378">Hydrolase</keyword>
<evidence type="ECO:0000256" key="1">
    <source>
        <dbReference type="ARBA" id="ARBA00010923"/>
    </source>
</evidence>
<gene>
    <name evidence="5" type="ORF">H9Q13_06195</name>
</gene>
<dbReference type="EMBL" id="JACXAJ010000002">
    <property type="protein sequence ID" value="MBD1396751.1"/>
    <property type="molecule type" value="Genomic_DNA"/>
</dbReference>
<evidence type="ECO:0000259" key="4">
    <source>
        <dbReference type="Pfam" id="PF01420"/>
    </source>
</evidence>
<comment type="caution">
    <text evidence="5">The sequence shown here is derived from an EMBL/GenBank/DDBJ whole genome shotgun (WGS) entry which is preliminary data.</text>
</comment>
<keyword evidence="3" id="KW-0238">DNA-binding</keyword>
<feature type="domain" description="Type I restriction modification DNA specificity" evidence="4">
    <location>
        <begin position="104"/>
        <end position="172"/>
    </location>
</feature>
<evidence type="ECO:0000313" key="5">
    <source>
        <dbReference type="EMBL" id="MBD1396751.1"/>
    </source>
</evidence>
<evidence type="ECO:0000313" key="6">
    <source>
        <dbReference type="Proteomes" id="UP000625551"/>
    </source>
</evidence>
<proteinExistence type="inferred from homology"/>
<protein>
    <submittedName>
        <fullName evidence="5">Restriction endonuclease subunit S</fullName>
    </submittedName>
</protein>
<dbReference type="PANTHER" id="PTHR30408:SF12">
    <property type="entry name" value="TYPE I RESTRICTION ENZYME MJAVIII SPECIFICITY SUBUNIT"/>
    <property type="match status" value="1"/>
</dbReference>
<dbReference type="SUPFAM" id="SSF116734">
    <property type="entry name" value="DNA methylase specificity domain"/>
    <property type="match status" value="1"/>
</dbReference>
<accession>A0ABR7XFP2</accession>
<dbReference type="GO" id="GO:0004519">
    <property type="term" value="F:endonuclease activity"/>
    <property type="evidence" value="ECO:0007669"/>
    <property type="project" value="UniProtKB-KW"/>
</dbReference>
<dbReference type="InterPro" id="IPR052021">
    <property type="entry name" value="Type-I_RS_S_subunit"/>
</dbReference>
<sequence>MKVLLKELVAIQTGVYAKTAPSGNATYLQASMFDAFGKLQVGIVPNVVIEGGLSRHLLSESDVLFVAKGANNFAVEYDAVMGQAIASSIFLILKPMKKSVQQVLPAYLAWYLNHPITQTQLKHQARGSSIPSISKKTLEELEIPLPSLERQQQVLRIQQLRNKEKQIIQRLEVLREQQIQSQLLLAVQQ</sequence>
<reference evidence="5 6" key="1">
    <citation type="submission" date="2020-09" db="EMBL/GenBank/DDBJ databases">
        <title>Genome sequencing and assembly of Pontibacter sp.</title>
        <authorList>
            <person name="Chhetri G."/>
        </authorList>
    </citation>
    <scope>NUCLEOTIDE SEQUENCE [LARGE SCALE GENOMIC DNA]</scope>
    <source>
        <strain evidence="5 6">JH31</strain>
    </source>
</reference>
<keyword evidence="5" id="KW-0255">Endonuclease</keyword>
<name>A0ABR7XFP2_9BACT</name>
<keyword evidence="6" id="KW-1185">Reference proteome</keyword>
<keyword evidence="2" id="KW-0680">Restriction system</keyword>